<dbReference type="PANTHER" id="PTHR30161">
    <property type="entry name" value="FLAGELLAR EXPORT PROTEIN, MEMBRANE FLHA SUBUNIT-RELATED"/>
    <property type="match status" value="1"/>
</dbReference>
<dbReference type="GO" id="GO:0009306">
    <property type="term" value="P:protein secretion"/>
    <property type="evidence" value="ECO:0007669"/>
    <property type="project" value="InterPro"/>
</dbReference>
<feature type="transmembrane region" description="Helical" evidence="2">
    <location>
        <begin position="252"/>
        <end position="271"/>
    </location>
</feature>
<evidence type="ECO:0000313" key="3">
    <source>
        <dbReference type="EMBL" id="SPE26257.1"/>
    </source>
</evidence>
<dbReference type="PRINTS" id="PR00949">
    <property type="entry name" value="TYPE3IMAPROT"/>
</dbReference>
<evidence type="ECO:0000256" key="1">
    <source>
        <dbReference type="SAM" id="MobiDB-lite"/>
    </source>
</evidence>
<keyword evidence="3" id="KW-0282">Flagellum</keyword>
<feature type="region of interest" description="Disordered" evidence="1">
    <location>
        <begin position="334"/>
        <end position="355"/>
    </location>
</feature>
<keyword evidence="2" id="KW-1133">Transmembrane helix</keyword>
<reference evidence="4" key="1">
    <citation type="submission" date="2018-02" db="EMBL/GenBank/DDBJ databases">
        <authorList>
            <person name="Hausmann B."/>
        </authorList>
    </citation>
    <scope>NUCLEOTIDE SEQUENCE [LARGE SCALE GENOMIC DNA]</scope>
    <source>
        <strain evidence="4">Peat soil MAG SbA5</strain>
    </source>
</reference>
<dbReference type="PANTHER" id="PTHR30161:SF1">
    <property type="entry name" value="FLAGELLAR BIOSYNTHESIS PROTEIN FLHA-RELATED"/>
    <property type="match status" value="1"/>
</dbReference>
<dbReference type="EMBL" id="OKRB01000113">
    <property type="protein sequence ID" value="SPE26257.1"/>
    <property type="molecule type" value="Genomic_DNA"/>
</dbReference>
<feature type="transmembrane region" description="Helical" evidence="2">
    <location>
        <begin position="79"/>
        <end position="99"/>
    </location>
</feature>
<dbReference type="Proteomes" id="UP000239735">
    <property type="component" value="Unassembled WGS sequence"/>
</dbReference>
<proteinExistence type="predicted"/>
<organism evidence="3 4">
    <name type="scientific">Candidatus Sulfuritelmatomonas gaucii</name>
    <dbReference type="NCBI Taxonomy" id="2043161"/>
    <lineage>
        <taxon>Bacteria</taxon>
        <taxon>Pseudomonadati</taxon>
        <taxon>Acidobacteriota</taxon>
        <taxon>Terriglobia</taxon>
        <taxon>Terriglobales</taxon>
        <taxon>Acidobacteriaceae</taxon>
        <taxon>Candidatus Sulfuritelmatomonas</taxon>
    </lineage>
</organism>
<keyword evidence="2" id="KW-0812">Transmembrane</keyword>
<feature type="transmembrane region" description="Helical" evidence="2">
    <location>
        <begin position="119"/>
        <end position="142"/>
    </location>
</feature>
<keyword evidence="3" id="KW-0969">Cilium</keyword>
<sequence>MSTTALPAGTLAAPNSIWYRLRDYLLPLAAISVIFVMLVPVPAAGLDFLLALSMAASIIVFLSAVQIRRAVELSVFPTLLLLLTLFRLSLNIASTRRILLHGQEGTAAAGKVIEAFGQFVVGGNYVVGFVLFLALVAIQFLVVSHGAVRTAEVTARFTLDALPGKQMAIDADKNAGLIDEAEARRRRQAIAREAEFYGAMDGAARFNQRDSLATILITAINIVAGLLIGTLQQGVDLAEAARTYTVLTVGDGLVTIIPSLLVSVAGGITLTRANSAGMLGGEIRQQLLGRPATLYMASAVSACMCLIPGLPKLAFLAVAAGLFVGGRRLAAHPSLPAPAELTPTERKKAESAQPR</sequence>
<feature type="transmembrane region" description="Helical" evidence="2">
    <location>
        <begin position="212"/>
        <end position="232"/>
    </location>
</feature>
<feature type="compositionally biased region" description="Basic and acidic residues" evidence="1">
    <location>
        <begin position="343"/>
        <end position="355"/>
    </location>
</feature>
<evidence type="ECO:0000313" key="4">
    <source>
        <dbReference type="Proteomes" id="UP000239735"/>
    </source>
</evidence>
<feature type="transmembrane region" description="Helical" evidence="2">
    <location>
        <begin position="48"/>
        <end position="67"/>
    </location>
</feature>
<dbReference type="AlphaFoldDB" id="A0A2N9LSQ3"/>
<accession>A0A2N9LSQ3</accession>
<feature type="transmembrane region" description="Helical" evidence="2">
    <location>
        <begin position="24"/>
        <end position="42"/>
    </location>
</feature>
<evidence type="ECO:0000256" key="2">
    <source>
        <dbReference type="SAM" id="Phobius"/>
    </source>
</evidence>
<dbReference type="GO" id="GO:0005886">
    <property type="term" value="C:plasma membrane"/>
    <property type="evidence" value="ECO:0007669"/>
    <property type="project" value="TreeGrafter"/>
</dbReference>
<keyword evidence="2" id="KW-0472">Membrane</keyword>
<dbReference type="GO" id="GO:0044780">
    <property type="term" value="P:bacterial-type flagellum assembly"/>
    <property type="evidence" value="ECO:0007669"/>
    <property type="project" value="TreeGrafter"/>
</dbReference>
<keyword evidence="3" id="KW-0966">Cell projection</keyword>
<dbReference type="InterPro" id="IPR001712">
    <property type="entry name" value="T3SS_FHIPEP"/>
</dbReference>
<protein>
    <submittedName>
        <fullName evidence="3">Putative flagellar export pore protein</fullName>
    </submittedName>
</protein>
<gene>
    <name evidence="3" type="ORF">SBA5_540014</name>
</gene>
<name>A0A2N9LSQ3_9BACT</name>
<dbReference type="Pfam" id="PF00771">
    <property type="entry name" value="FHIPEP"/>
    <property type="match status" value="1"/>
</dbReference>